<dbReference type="PIRSF" id="PIRSF039085">
    <property type="entry name" value="ABC_ATPase_HisP"/>
    <property type="match status" value="1"/>
</dbReference>
<evidence type="ECO:0000259" key="5">
    <source>
        <dbReference type="PROSITE" id="PS50893"/>
    </source>
</evidence>
<dbReference type="GO" id="GO:0005524">
    <property type="term" value="F:ATP binding"/>
    <property type="evidence" value="ECO:0007669"/>
    <property type="project" value="UniProtKB-KW"/>
</dbReference>
<dbReference type="GO" id="GO:0016887">
    <property type="term" value="F:ATP hydrolysis activity"/>
    <property type="evidence" value="ECO:0007669"/>
    <property type="project" value="InterPro"/>
</dbReference>
<feature type="domain" description="ABC transporter" evidence="5">
    <location>
        <begin position="2"/>
        <end position="236"/>
    </location>
</feature>
<organism evidence="6 7">
    <name type="scientific">Christensenella hongkongensis</name>
    <dbReference type="NCBI Taxonomy" id="270498"/>
    <lineage>
        <taxon>Bacteria</taxon>
        <taxon>Bacillati</taxon>
        <taxon>Bacillota</taxon>
        <taxon>Clostridia</taxon>
        <taxon>Christensenellales</taxon>
        <taxon>Christensenellaceae</taxon>
        <taxon>Christensenella</taxon>
    </lineage>
</organism>
<dbReference type="PROSITE" id="PS50893">
    <property type="entry name" value="ABC_TRANSPORTER_2"/>
    <property type="match status" value="1"/>
</dbReference>
<comment type="caution">
    <text evidence="6">The sequence shown here is derived from an EMBL/GenBank/DDBJ whole genome shotgun (WGS) entry which is preliminary data.</text>
</comment>
<evidence type="ECO:0000313" key="6">
    <source>
        <dbReference type="EMBL" id="KKI50325.1"/>
    </source>
</evidence>
<dbReference type="STRING" id="270498.CHK_2388"/>
<dbReference type="RefSeq" id="WP_046444181.1">
    <property type="nucleotide sequence ID" value="NZ_CAUERS010000005.1"/>
</dbReference>
<proteinExistence type="inferred from homology"/>
<comment type="similarity">
    <text evidence="1">Belongs to the ABC transporter superfamily.</text>
</comment>
<name>A0A0M2NJ75_9FIRM</name>
<dbReference type="FunFam" id="3.40.50.300:FF:000020">
    <property type="entry name" value="Amino acid ABC transporter ATP-binding component"/>
    <property type="match status" value="1"/>
</dbReference>
<dbReference type="InterPro" id="IPR017871">
    <property type="entry name" value="ABC_transporter-like_CS"/>
</dbReference>
<dbReference type="CDD" id="cd03262">
    <property type="entry name" value="ABC_HisP_GlnQ"/>
    <property type="match status" value="1"/>
</dbReference>
<keyword evidence="7" id="KW-1185">Reference proteome</keyword>
<dbReference type="Pfam" id="PF00005">
    <property type="entry name" value="ABC_tran"/>
    <property type="match status" value="1"/>
</dbReference>
<dbReference type="PANTHER" id="PTHR43166:SF4">
    <property type="entry name" value="PHOSPHONATES IMPORT ATP-BINDING PROTEIN PHNC"/>
    <property type="match status" value="1"/>
</dbReference>
<dbReference type="InterPro" id="IPR003593">
    <property type="entry name" value="AAA+_ATPase"/>
</dbReference>
<dbReference type="InterPro" id="IPR027417">
    <property type="entry name" value="P-loop_NTPase"/>
</dbReference>
<dbReference type="EMBL" id="LAYJ01000112">
    <property type="protein sequence ID" value="KKI50325.1"/>
    <property type="molecule type" value="Genomic_DNA"/>
</dbReference>
<dbReference type="InterPro" id="IPR003439">
    <property type="entry name" value="ABC_transporter-like_ATP-bd"/>
</dbReference>
<keyword evidence="4 6" id="KW-0067">ATP-binding</keyword>
<evidence type="ECO:0000256" key="3">
    <source>
        <dbReference type="ARBA" id="ARBA00022741"/>
    </source>
</evidence>
<keyword evidence="3" id="KW-0547">Nucleotide-binding</keyword>
<reference evidence="6 7" key="1">
    <citation type="submission" date="2015-04" db="EMBL/GenBank/DDBJ databases">
        <title>Draft genome sequence of bacteremic isolate Catabacter hongkongensis type strain HKU16T.</title>
        <authorList>
            <person name="Lau S.K."/>
            <person name="Teng J.L."/>
            <person name="Huang Y."/>
            <person name="Curreem S.O."/>
            <person name="Tsui S.K."/>
            <person name="Woo P.C."/>
        </authorList>
    </citation>
    <scope>NUCLEOTIDE SEQUENCE [LARGE SCALE GENOMIC DNA]</scope>
    <source>
        <strain evidence="6 7">HKU16</strain>
    </source>
</reference>
<dbReference type="Proteomes" id="UP000034076">
    <property type="component" value="Unassembled WGS sequence"/>
</dbReference>
<evidence type="ECO:0000256" key="4">
    <source>
        <dbReference type="ARBA" id="ARBA00022840"/>
    </source>
</evidence>
<dbReference type="InterPro" id="IPR050086">
    <property type="entry name" value="MetN_ABC_transporter-like"/>
</dbReference>
<evidence type="ECO:0000256" key="2">
    <source>
        <dbReference type="ARBA" id="ARBA00022448"/>
    </source>
</evidence>
<evidence type="ECO:0000256" key="1">
    <source>
        <dbReference type="ARBA" id="ARBA00005417"/>
    </source>
</evidence>
<dbReference type="OrthoDB" id="9804199at2"/>
<protein>
    <submittedName>
        <fullName evidence="6">Glutamine transport ATP-binding protein GlnQ</fullName>
    </submittedName>
</protein>
<dbReference type="GO" id="GO:0015424">
    <property type="term" value="F:ABC-type amino acid transporter activity"/>
    <property type="evidence" value="ECO:0007669"/>
    <property type="project" value="InterPro"/>
</dbReference>
<evidence type="ECO:0000313" key="7">
    <source>
        <dbReference type="Proteomes" id="UP000034076"/>
    </source>
</evidence>
<dbReference type="SUPFAM" id="SSF52540">
    <property type="entry name" value="P-loop containing nucleoside triphosphate hydrolases"/>
    <property type="match status" value="1"/>
</dbReference>
<dbReference type="InterPro" id="IPR030679">
    <property type="entry name" value="ABC_ATPase_HisP-typ"/>
</dbReference>
<dbReference type="PANTHER" id="PTHR43166">
    <property type="entry name" value="AMINO ACID IMPORT ATP-BINDING PROTEIN"/>
    <property type="match status" value="1"/>
</dbReference>
<dbReference type="Gene3D" id="3.40.50.300">
    <property type="entry name" value="P-loop containing nucleotide triphosphate hydrolases"/>
    <property type="match status" value="1"/>
</dbReference>
<dbReference type="PROSITE" id="PS00211">
    <property type="entry name" value="ABC_TRANSPORTER_1"/>
    <property type="match status" value="1"/>
</dbReference>
<dbReference type="SMART" id="SM00382">
    <property type="entry name" value="AAA"/>
    <property type="match status" value="1"/>
</dbReference>
<keyword evidence="2" id="KW-0813">Transport</keyword>
<dbReference type="AlphaFoldDB" id="A0A0M2NJ75"/>
<accession>A0A0M2NJ75</accession>
<sequence>MISIQNVSKKFGNVYALKNVNLQIETGEKIVIIGPSGSGKSTLIRSINGLEHPTEGTIVVDGIDVTAKKVDTRKLYADVAMVFQDFNLYPHKTVLENVTIAPIHIQHVPKKEAERTGAEYLERVGLCDKVDQYPTKLSGGQKQRVAIARALNMHPQIILFDEPTSALDPEMIQEVLEVIKDLAKSKITMVIVTHEMGLAREAADRVVFMEAGEIVDTGTPRELFDETKNPRIQAFLSKIL</sequence>
<gene>
    <name evidence="6" type="ORF">CHK_2388</name>
</gene>